<reference evidence="1" key="1">
    <citation type="submission" date="2019-04" db="EMBL/GenBank/DDBJ databases">
        <title>Microbes associate with the intestines of laboratory mice.</title>
        <authorList>
            <person name="Navarre W."/>
            <person name="Wong E."/>
            <person name="Huang K."/>
            <person name="Tropini C."/>
            <person name="Ng K."/>
            <person name="Yu B."/>
        </authorList>
    </citation>
    <scope>NUCLEOTIDE SEQUENCE</scope>
    <source>
        <strain evidence="1">NM73_A23</strain>
    </source>
</reference>
<proteinExistence type="predicted"/>
<protein>
    <submittedName>
        <fullName evidence="1">Uncharacterized protein</fullName>
    </submittedName>
</protein>
<keyword evidence="2" id="KW-1185">Reference proteome</keyword>
<comment type="caution">
    <text evidence="1">The sequence shown here is derived from an EMBL/GenBank/DDBJ whole genome shotgun (WGS) entry which is preliminary data.</text>
</comment>
<organism evidence="1 2">
    <name type="scientific">Palleniella muris</name>
    <dbReference type="NCBI Taxonomy" id="3038145"/>
    <lineage>
        <taxon>Bacteria</taxon>
        <taxon>Pseudomonadati</taxon>
        <taxon>Bacteroidota</taxon>
        <taxon>Bacteroidia</taxon>
        <taxon>Bacteroidales</taxon>
        <taxon>Prevotellaceae</taxon>
        <taxon>Palleniella</taxon>
    </lineage>
</organism>
<evidence type="ECO:0000313" key="1">
    <source>
        <dbReference type="EMBL" id="TGX82845.1"/>
    </source>
</evidence>
<dbReference type="EMBL" id="SRZC01000007">
    <property type="protein sequence ID" value="TGX82845.1"/>
    <property type="molecule type" value="Genomic_DNA"/>
</dbReference>
<accession>A0AC61QR73</accession>
<evidence type="ECO:0000313" key="2">
    <source>
        <dbReference type="Proteomes" id="UP000308886"/>
    </source>
</evidence>
<sequence length="62" mass="7051">MAKTSKNTSKNEVREVRPTDYQPQPGNKAILSLADFSDDNLFGELRRRGYNGELRLVKVINV</sequence>
<dbReference type="Proteomes" id="UP000308886">
    <property type="component" value="Unassembled WGS sequence"/>
</dbReference>
<gene>
    <name evidence="1" type="ORF">E5358_05785</name>
</gene>
<name>A0AC61QR73_9BACT</name>